<feature type="non-terminal residue" evidence="2">
    <location>
        <position position="1"/>
    </location>
</feature>
<feature type="compositionally biased region" description="Low complexity" evidence="1">
    <location>
        <begin position="99"/>
        <end position="109"/>
    </location>
</feature>
<proteinExistence type="predicted"/>
<gene>
    <name evidence="2" type="ORF">AVDCRST_MAG85-3102</name>
</gene>
<feature type="non-terminal residue" evidence="2">
    <location>
        <position position="127"/>
    </location>
</feature>
<protein>
    <submittedName>
        <fullName evidence="2">Uncharacterized protein</fullName>
    </submittedName>
</protein>
<feature type="region of interest" description="Disordered" evidence="1">
    <location>
        <begin position="42"/>
        <end position="80"/>
    </location>
</feature>
<organism evidence="2">
    <name type="scientific">uncultured Solirubrobacteraceae bacterium</name>
    <dbReference type="NCBI Taxonomy" id="1162706"/>
    <lineage>
        <taxon>Bacteria</taxon>
        <taxon>Bacillati</taxon>
        <taxon>Actinomycetota</taxon>
        <taxon>Thermoleophilia</taxon>
        <taxon>Solirubrobacterales</taxon>
        <taxon>Solirubrobacteraceae</taxon>
        <taxon>environmental samples</taxon>
    </lineage>
</organism>
<evidence type="ECO:0000313" key="2">
    <source>
        <dbReference type="EMBL" id="CAA9524396.1"/>
    </source>
</evidence>
<dbReference type="EMBL" id="CADCVT010000344">
    <property type="protein sequence ID" value="CAA9524396.1"/>
    <property type="molecule type" value="Genomic_DNA"/>
</dbReference>
<evidence type="ECO:0000256" key="1">
    <source>
        <dbReference type="SAM" id="MobiDB-lite"/>
    </source>
</evidence>
<feature type="region of interest" description="Disordered" evidence="1">
    <location>
        <begin position="99"/>
        <end position="127"/>
    </location>
</feature>
<sequence length="127" mass="15121">AVHAHQRTDRARRPWLARLRPGRRAHPRTVRPRLRERHREVGLRRGGRRRAGRCDDDRLVAGRHQAHPAGRSRDDRLRVRRGPRSRAVRLWLRRRRHGNGVLRRPGGRWPRTRRRDAVRAGRTSRGL</sequence>
<accession>A0A6J4TKH8</accession>
<name>A0A6J4TKH8_9ACTN</name>
<dbReference type="AlphaFoldDB" id="A0A6J4TKH8"/>
<reference evidence="2" key="1">
    <citation type="submission" date="2020-02" db="EMBL/GenBank/DDBJ databases">
        <authorList>
            <person name="Meier V. D."/>
        </authorList>
    </citation>
    <scope>NUCLEOTIDE SEQUENCE</scope>
    <source>
        <strain evidence="2">AVDCRST_MAG85</strain>
    </source>
</reference>